<comment type="caution">
    <text evidence="2">The sequence shown here is derived from an EMBL/GenBank/DDBJ whole genome shotgun (WGS) entry which is preliminary data.</text>
</comment>
<accession>A0A9Q3WQ78</accession>
<dbReference type="EMBL" id="JAGQAF010000018">
    <property type="protein sequence ID" value="MCE8539950.1"/>
    <property type="molecule type" value="Genomic_DNA"/>
</dbReference>
<feature type="transmembrane region" description="Helical" evidence="1">
    <location>
        <begin position="127"/>
        <end position="146"/>
    </location>
</feature>
<keyword evidence="1" id="KW-0472">Membrane</keyword>
<dbReference type="Proteomes" id="UP000813672">
    <property type="component" value="Unassembled WGS sequence"/>
</dbReference>
<feature type="transmembrane region" description="Helical" evidence="1">
    <location>
        <begin position="95"/>
        <end position="115"/>
    </location>
</feature>
<feature type="transmembrane region" description="Helical" evidence="1">
    <location>
        <begin position="20"/>
        <end position="41"/>
    </location>
</feature>
<evidence type="ECO:0000256" key="1">
    <source>
        <dbReference type="SAM" id="Phobius"/>
    </source>
</evidence>
<protein>
    <recommendedName>
        <fullName evidence="4">MASE1 domain-containing protein</fullName>
    </recommendedName>
</protein>
<proteinExistence type="predicted"/>
<organism evidence="2 3">
    <name type="scientific">Ruegeria pomeroyi</name>
    <dbReference type="NCBI Taxonomy" id="89184"/>
    <lineage>
        <taxon>Bacteria</taxon>
        <taxon>Pseudomonadati</taxon>
        <taxon>Pseudomonadota</taxon>
        <taxon>Alphaproteobacteria</taxon>
        <taxon>Rhodobacterales</taxon>
        <taxon>Roseobacteraceae</taxon>
        <taxon>Ruegeria</taxon>
    </lineage>
</organism>
<gene>
    <name evidence="2" type="ORF">KBY27_21015</name>
</gene>
<keyword evidence="1" id="KW-1133">Transmembrane helix</keyword>
<evidence type="ECO:0008006" key="4">
    <source>
        <dbReference type="Google" id="ProtNLM"/>
    </source>
</evidence>
<evidence type="ECO:0000313" key="3">
    <source>
        <dbReference type="Proteomes" id="UP000813672"/>
    </source>
</evidence>
<feature type="transmembrane region" description="Helical" evidence="1">
    <location>
        <begin position="158"/>
        <end position="180"/>
    </location>
</feature>
<feature type="transmembrane region" description="Helical" evidence="1">
    <location>
        <begin position="62"/>
        <end position="83"/>
    </location>
</feature>
<dbReference type="AlphaFoldDB" id="A0A9Q3WQ78"/>
<sequence length="187" mass="20025">MGNKEGSLGQLGVETAVVSGAYFAAILITFELVLPLQSLIFPEYSSRASLLFLPHGVRVLSAWLLGWRAIPALLPGVIATFLYVGGMDILLPSRLFAIAIAVGTVPACFHLLRALGFDLFPNRIRPPCWLCVMGVGIVTSLIIASLTNLAFGSDPVEAVAYLIGDVSGLFFGMLALLYAFRAFGRHL</sequence>
<name>A0A9Q3WQ78_9RHOB</name>
<evidence type="ECO:0000313" key="2">
    <source>
        <dbReference type="EMBL" id="MCE8539950.1"/>
    </source>
</evidence>
<dbReference type="RefSeq" id="WP_234221917.1">
    <property type="nucleotide sequence ID" value="NZ_JAGQAF010000018.1"/>
</dbReference>
<keyword evidence="1" id="KW-0812">Transmembrane</keyword>
<reference evidence="2" key="1">
    <citation type="journal article" date="2021" name="Environ. Microbiol.">
        <title>Cryptic niche differentiation of novel sediment ecotypes of Rugeria pomeroyi correlates with nitrate respiration.</title>
        <authorList>
            <person name="Lin X."/>
            <person name="McNichol J."/>
            <person name="Chu X."/>
            <person name="Qian Y."/>
            <person name="Luo H."/>
        </authorList>
    </citation>
    <scope>NUCLEOTIDE SEQUENCE</scope>
    <source>
        <strain evidence="2">SZCCDBB064</strain>
    </source>
</reference>